<proteinExistence type="predicted"/>
<organism evidence="1">
    <name type="scientific">Lepeophtheirus salmonis</name>
    <name type="common">Salmon louse</name>
    <name type="synonym">Caligus salmonis</name>
    <dbReference type="NCBI Taxonomy" id="72036"/>
    <lineage>
        <taxon>Eukaryota</taxon>
        <taxon>Metazoa</taxon>
        <taxon>Ecdysozoa</taxon>
        <taxon>Arthropoda</taxon>
        <taxon>Crustacea</taxon>
        <taxon>Multicrustacea</taxon>
        <taxon>Hexanauplia</taxon>
        <taxon>Copepoda</taxon>
        <taxon>Siphonostomatoida</taxon>
        <taxon>Caligidae</taxon>
        <taxon>Lepeophtheirus</taxon>
    </lineage>
</organism>
<reference evidence="1" key="1">
    <citation type="submission" date="2014-05" db="EMBL/GenBank/DDBJ databases">
        <authorList>
            <person name="Chronopoulou M."/>
        </authorList>
    </citation>
    <scope>NUCLEOTIDE SEQUENCE</scope>
    <source>
        <tissue evidence="1">Whole organism</tissue>
    </source>
</reference>
<dbReference type="EMBL" id="HACA01012102">
    <property type="protein sequence ID" value="CDW29463.1"/>
    <property type="molecule type" value="Transcribed_RNA"/>
</dbReference>
<dbReference type="AlphaFoldDB" id="A0A0K2TTW5"/>
<evidence type="ECO:0000313" key="1">
    <source>
        <dbReference type="EMBL" id="CDW29463.1"/>
    </source>
</evidence>
<accession>A0A0K2TTW5</accession>
<protein>
    <submittedName>
        <fullName evidence="1">Uncharacterized protein</fullName>
    </submittedName>
</protein>
<name>A0A0K2TTW5_LEPSM</name>
<sequence>MEQLIESREEHTFKMRFGVRELDSF</sequence>